<dbReference type="Proteomes" id="UP000754883">
    <property type="component" value="Unassembled WGS sequence"/>
</dbReference>
<evidence type="ECO:0000313" key="1">
    <source>
        <dbReference type="EMBL" id="CAG9975574.1"/>
    </source>
</evidence>
<reference evidence="1" key="1">
    <citation type="submission" date="2021-10" db="EMBL/GenBank/DDBJ databases">
        <authorList>
            <person name="Piombo E."/>
        </authorList>
    </citation>
    <scope>NUCLEOTIDE SEQUENCE</scope>
</reference>
<gene>
    <name evidence="1" type="ORF">CBYS24578_00013032</name>
</gene>
<accession>A0A9N9XXD3</accession>
<proteinExistence type="predicted"/>
<keyword evidence="2" id="KW-1185">Reference proteome</keyword>
<evidence type="ECO:0000313" key="2">
    <source>
        <dbReference type="Proteomes" id="UP000754883"/>
    </source>
</evidence>
<protein>
    <submittedName>
        <fullName evidence="1">Uncharacterized protein</fullName>
    </submittedName>
</protein>
<sequence>MDCEVLSGSNNCQGTQECNEQDAGPASFFNLNSFRQLNSNIDWATRNANDFDTVKDFVNDMTYQCVALAKDILASSSEELTAGAMITALRNSLTNYAATIWSGDDTPTKFLTKILASWKLISPELKTISTDELSGGFERPLYSLLIPMA</sequence>
<organism evidence="1 2">
    <name type="scientific">Clonostachys byssicola</name>
    <dbReference type="NCBI Taxonomy" id="160290"/>
    <lineage>
        <taxon>Eukaryota</taxon>
        <taxon>Fungi</taxon>
        <taxon>Dikarya</taxon>
        <taxon>Ascomycota</taxon>
        <taxon>Pezizomycotina</taxon>
        <taxon>Sordariomycetes</taxon>
        <taxon>Hypocreomycetidae</taxon>
        <taxon>Hypocreales</taxon>
        <taxon>Bionectriaceae</taxon>
        <taxon>Clonostachys</taxon>
    </lineage>
</organism>
<dbReference type="AlphaFoldDB" id="A0A9N9XXD3"/>
<comment type="caution">
    <text evidence="1">The sequence shown here is derived from an EMBL/GenBank/DDBJ whole genome shotgun (WGS) entry which is preliminary data.</text>
</comment>
<name>A0A9N9XXD3_9HYPO</name>
<dbReference type="OrthoDB" id="3257981at2759"/>
<dbReference type="EMBL" id="CABFNO020001268">
    <property type="protein sequence ID" value="CAG9975574.1"/>
    <property type="molecule type" value="Genomic_DNA"/>
</dbReference>